<comment type="caution">
    <text evidence="1">The sequence shown here is derived from an EMBL/GenBank/DDBJ whole genome shotgun (WGS) entry which is preliminary data.</text>
</comment>
<gene>
    <name evidence="1" type="ORF">AO501_24320</name>
</gene>
<organism evidence="1 2">
    <name type="scientific">Mycobacterium gordonae</name>
    <dbReference type="NCBI Taxonomy" id="1778"/>
    <lineage>
        <taxon>Bacteria</taxon>
        <taxon>Bacillati</taxon>
        <taxon>Actinomycetota</taxon>
        <taxon>Actinomycetes</taxon>
        <taxon>Mycobacteriales</taxon>
        <taxon>Mycobacteriaceae</taxon>
        <taxon>Mycobacterium</taxon>
    </lineage>
</organism>
<sequence length="59" mass="6071">MQRRCARAVGDQRRWSGCGPAGGDPEQFGVGDAGVFGDPLQVVGVQVVGVIDDDQGGAR</sequence>
<protein>
    <submittedName>
        <fullName evidence="1">Uncharacterized protein</fullName>
    </submittedName>
</protein>
<dbReference type="Proteomes" id="UP000051677">
    <property type="component" value="Unassembled WGS sequence"/>
</dbReference>
<dbReference type="EMBL" id="LKTM01000060">
    <property type="protein sequence ID" value="KQH79862.1"/>
    <property type="molecule type" value="Genomic_DNA"/>
</dbReference>
<accession>A0A0Q2R724</accession>
<reference evidence="1 2" key="1">
    <citation type="submission" date="2015-10" db="EMBL/GenBank/DDBJ databases">
        <title>Mycobacterium gordonae draft genome assembly.</title>
        <authorList>
            <person name="Ustinova V."/>
            <person name="Smirnova T."/>
            <person name="Blagodatskikh K."/>
            <person name="Varlamov D."/>
            <person name="Larionova E."/>
            <person name="Chernousova L."/>
        </authorList>
    </citation>
    <scope>NUCLEOTIDE SEQUENCE [LARGE SCALE GENOMIC DNA]</scope>
    <source>
        <strain evidence="1 2">CTRI 14-8773</strain>
    </source>
</reference>
<proteinExistence type="predicted"/>
<evidence type="ECO:0000313" key="1">
    <source>
        <dbReference type="EMBL" id="KQH79862.1"/>
    </source>
</evidence>
<dbReference type="AlphaFoldDB" id="A0A0Q2R724"/>
<name>A0A0Q2R724_MYCGO</name>
<evidence type="ECO:0000313" key="2">
    <source>
        <dbReference type="Proteomes" id="UP000051677"/>
    </source>
</evidence>